<reference evidence="2 3" key="1">
    <citation type="journal article" date="2021" name="BMC Genomics">
        <title>Datura genome reveals duplications of psychoactive alkaloid biosynthetic genes and high mutation rate following tissue culture.</title>
        <authorList>
            <person name="Rajewski A."/>
            <person name="Carter-House D."/>
            <person name="Stajich J."/>
            <person name="Litt A."/>
        </authorList>
    </citation>
    <scope>NUCLEOTIDE SEQUENCE [LARGE SCALE GENOMIC DNA]</scope>
    <source>
        <strain evidence="2">AR-01</strain>
    </source>
</reference>
<proteinExistence type="predicted"/>
<sequence>MKTREVDKIMKRVPAAIENTSSEESDDEQNTRDQSFLYLDVSNDEEILALMVNTDFEDDEEEQSE</sequence>
<dbReference type="Proteomes" id="UP000823775">
    <property type="component" value="Unassembled WGS sequence"/>
</dbReference>
<evidence type="ECO:0000256" key="1">
    <source>
        <dbReference type="SAM" id="MobiDB-lite"/>
    </source>
</evidence>
<comment type="caution">
    <text evidence="2">The sequence shown here is derived from an EMBL/GenBank/DDBJ whole genome shotgun (WGS) entry which is preliminary data.</text>
</comment>
<keyword evidence="3" id="KW-1185">Reference proteome</keyword>
<dbReference type="EMBL" id="JACEIK010002993">
    <property type="protein sequence ID" value="MCD9639827.1"/>
    <property type="molecule type" value="Genomic_DNA"/>
</dbReference>
<feature type="region of interest" description="Disordered" evidence="1">
    <location>
        <begin position="1"/>
        <end position="34"/>
    </location>
</feature>
<accession>A0ABS8UYI7</accession>
<protein>
    <submittedName>
        <fullName evidence="2">Uncharacterized protein</fullName>
    </submittedName>
</protein>
<gene>
    <name evidence="2" type="ORF">HAX54_024570</name>
</gene>
<feature type="non-terminal residue" evidence="2">
    <location>
        <position position="65"/>
    </location>
</feature>
<organism evidence="2 3">
    <name type="scientific">Datura stramonium</name>
    <name type="common">Jimsonweed</name>
    <name type="synonym">Common thornapple</name>
    <dbReference type="NCBI Taxonomy" id="4076"/>
    <lineage>
        <taxon>Eukaryota</taxon>
        <taxon>Viridiplantae</taxon>
        <taxon>Streptophyta</taxon>
        <taxon>Embryophyta</taxon>
        <taxon>Tracheophyta</taxon>
        <taxon>Spermatophyta</taxon>
        <taxon>Magnoliopsida</taxon>
        <taxon>eudicotyledons</taxon>
        <taxon>Gunneridae</taxon>
        <taxon>Pentapetalae</taxon>
        <taxon>asterids</taxon>
        <taxon>lamiids</taxon>
        <taxon>Solanales</taxon>
        <taxon>Solanaceae</taxon>
        <taxon>Solanoideae</taxon>
        <taxon>Datureae</taxon>
        <taxon>Datura</taxon>
    </lineage>
</organism>
<evidence type="ECO:0000313" key="2">
    <source>
        <dbReference type="EMBL" id="MCD9639827.1"/>
    </source>
</evidence>
<evidence type="ECO:0000313" key="3">
    <source>
        <dbReference type="Proteomes" id="UP000823775"/>
    </source>
</evidence>
<name>A0ABS8UYI7_DATST</name>
<feature type="compositionally biased region" description="Basic and acidic residues" evidence="1">
    <location>
        <begin position="1"/>
        <end position="10"/>
    </location>
</feature>